<protein>
    <submittedName>
        <fullName evidence="2">Uncharacterized protein</fullName>
    </submittedName>
</protein>
<dbReference type="EMBL" id="CAJOBB010011638">
    <property type="protein sequence ID" value="CAF4264251.1"/>
    <property type="molecule type" value="Genomic_DNA"/>
</dbReference>
<evidence type="ECO:0000313" key="3">
    <source>
        <dbReference type="EMBL" id="CAF4266677.1"/>
    </source>
</evidence>
<evidence type="ECO:0000313" key="2">
    <source>
        <dbReference type="EMBL" id="CAF4264251.1"/>
    </source>
</evidence>
<feature type="compositionally biased region" description="Basic and acidic residues" evidence="1">
    <location>
        <begin position="24"/>
        <end position="37"/>
    </location>
</feature>
<dbReference type="AlphaFoldDB" id="A0A820FJ95"/>
<sequence length="37" mass="4276">DDMMKIEPLPDVPSHQTGTIKTHNQSEEIRELEAWAQ</sequence>
<gene>
    <name evidence="2" type="ORF">KXQ929_LOCUS43521</name>
    <name evidence="3" type="ORF">KXQ929_LOCUS43650</name>
</gene>
<evidence type="ECO:0000256" key="1">
    <source>
        <dbReference type="SAM" id="MobiDB-lite"/>
    </source>
</evidence>
<dbReference type="Proteomes" id="UP000663868">
    <property type="component" value="Unassembled WGS sequence"/>
</dbReference>
<proteinExistence type="predicted"/>
<feature type="compositionally biased region" description="Polar residues" evidence="1">
    <location>
        <begin position="14"/>
        <end position="23"/>
    </location>
</feature>
<feature type="non-terminal residue" evidence="2">
    <location>
        <position position="1"/>
    </location>
</feature>
<reference evidence="2" key="1">
    <citation type="submission" date="2021-02" db="EMBL/GenBank/DDBJ databases">
        <authorList>
            <person name="Nowell W R."/>
        </authorList>
    </citation>
    <scope>NUCLEOTIDE SEQUENCE</scope>
</reference>
<organism evidence="2 4">
    <name type="scientific">Adineta steineri</name>
    <dbReference type="NCBI Taxonomy" id="433720"/>
    <lineage>
        <taxon>Eukaryota</taxon>
        <taxon>Metazoa</taxon>
        <taxon>Spiralia</taxon>
        <taxon>Gnathifera</taxon>
        <taxon>Rotifera</taxon>
        <taxon>Eurotatoria</taxon>
        <taxon>Bdelloidea</taxon>
        <taxon>Adinetida</taxon>
        <taxon>Adinetidae</taxon>
        <taxon>Adineta</taxon>
    </lineage>
</organism>
<dbReference type="EMBL" id="CAJOBB010011798">
    <property type="protein sequence ID" value="CAF4266677.1"/>
    <property type="molecule type" value="Genomic_DNA"/>
</dbReference>
<evidence type="ECO:0000313" key="4">
    <source>
        <dbReference type="Proteomes" id="UP000663868"/>
    </source>
</evidence>
<comment type="caution">
    <text evidence="2">The sequence shown here is derived from an EMBL/GenBank/DDBJ whole genome shotgun (WGS) entry which is preliminary data.</text>
</comment>
<feature type="region of interest" description="Disordered" evidence="1">
    <location>
        <begin position="1"/>
        <end position="37"/>
    </location>
</feature>
<accession>A0A820FJ95</accession>
<name>A0A820FJ95_9BILA</name>